<gene>
    <name evidence="3" type="ORF">BBK36DRAFT_1203927</name>
</gene>
<dbReference type="PANTHER" id="PTHR42081:SF2">
    <property type="entry name" value="NIPPED-B-LIKE PROTEIN B"/>
    <property type="match status" value="1"/>
</dbReference>
<reference evidence="4" key="1">
    <citation type="submission" date="2016-07" db="EMBL/GenBank/DDBJ databases">
        <title>Multiple horizontal gene transfer events from other fungi enriched the ability of initially mycotrophic Trichoderma (Ascomycota) to feed on dead plant biomass.</title>
        <authorList>
            <consortium name="DOE Joint Genome Institute"/>
            <person name="Atanasova L."/>
            <person name="Chenthamara K."/>
            <person name="Zhang J."/>
            <person name="Grujic M."/>
            <person name="Henrissat B."/>
            <person name="Kuo A."/>
            <person name="Aerts A."/>
            <person name="Salamov A."/>
            <person name="Lipzen A."/>
            <person name="Labutti K."/>
            <person name="Barry K."/>
            <person name="Miao Y."/>
            <person name="Rahimi M.J."/>
            <person name="Shen Q."/>
            <person name="Grigoriev I.V."/>
            <person name="Kubicek C.P."/>
            <person name="Druzhinina I.S."/>
        </authorList>
    </citation>
    <scope>NUCLEOTIDE SEQUENCE [LARGE SCALE GENOMIC DNA]</scope>
    <source>
        <strain evidence="4">TUCIM 6016</strain>
    </source>
</reference>
<dbReference type="PANTHER" id="PTHR42081">
    <property type="entry name" value="ZINC FINGER PROTEIN DHHC DOMAIN CONTAINING PROTEIN"/>
    <property type="match status" value="1"/>
</dbReference>
<dbReference type="RefSeq" id="XP_024748349.1">
    <property type="nucleotide sequence ID" value="XM_024897288.1"/>
</dbReference>
<feature type="compositionally biased region" description="Basic and acidic residues" evidence="1">
    <location>
        <begin position="464"/>
        <end position="475"/>
    </location>
</feature>
<dbReference type="OrthoDB" id="5226662at2759"/>
<feature type="domain" description="DUF8035" evidence="2">
    <location>
        <begin position="400"/>
        <end position="453"/>
    </location>
</feature>
<dbReference type="AlphaFoldDB" id="A0A2T4B722"/>
<evidence type="ECO:0000259" key="2">
    <source>
        <dbReference type="Pfam" id="PF26118"/>
    </source>
</evidence>
<evidence type="ECO:0000313" key="3">
    <source>
        <dbReference type="EMBL" id="PTB65029.1"/>
    </source>
</evidence>
<protein>
    <recommendedName>
        <fullName evidence="2">DUF8035 domain-containing protein</fullName>
    </recommendedName>
</protein>
<evidence type="ECO:0000256" key="1">
    <source>
        <dbReference type="SAM" id="MobiDB-lite"/>
    </source>
</evidence>
<keyword evidence="4" id="KW-1185">Reference proteome</keyword>
<feature type="compositionally biased region" description="Basic and acidic residues" evidence="1">
    <location>
        <begin position="630"/>
        <end position="646"/>
    </location>
</feature>
<feature type="compositionally biased region" description="Basic and acidic residues" evidence="1">
    <location>
        <begin position="485"/>
        <end position="495"/>
    </location>
</feature>
<dbReference type="EMBL" id="KZ680215">
    <property type="protein sequence ID" value="PTB65029.1"/>
    <property type="molecule type" value="Genomic_DNA"/>
</dbReference>
<feature type="region of interest" description="Disordered" evidence="1">
    <location>
        <begin position="455"/>
        <end position="646"/>
    </location>
</feature>
<name>A0A2T4B722_9HYPO</name>
<organism evidence="3 4">
    <name type="scientific">Trichoderma citrinoviride</name>
    <dbReference type="NCBI Taxonomy" id="58853"/>
    <lineage>
        <taxon>Eukaryota</taxon>
        <taxon>Fungi</taxon>
        <taxon>Dikarya</taxon>
        <taxon>Ascomycota</taxon>
        <taxon>Pezizomycotina</taxon>
        <taxon>Sordariomycetes</taxon>
        <taxon>Hypocreomycetidae</taxon>
        <taxon>Hypocreales</taxon>
        <taxon>Hypocreaceae</taxon>
        <taxon>Trichoderma</taxon>
    </lineage>
</organism>
<evidence type="ECO:0000313" key="4">
    <source>
        <dbReference type="Proteomes" id="UP000241546"/>
    </source>
</evidence>
<dbReference type="GeneID" id="36605406"/>
<proteinExistence type="predicted"/>
<dbReference type="InterPro" id="IPR058348">
    <property type="entry name" value="DUF8035"/>
</dbReference>
<accession>A0A2T4B722</accession>
<feature type="region of interest" description="Disordered" evidence="1">
    <location>
        <begin position="247"/>
        <end position="269"/>
    </location>
</feature>
<dbReference type="Proteomes" id="UP000241546">
    <property type="component" value="Unassembled WGS sequence"/>
</dbReference>
<sequence>MVAMSGISVVQQIDAVDAFARTLYIRTTQSTVPSLSTDVSQAVRNLHQALREFRIEAADPNSRLNASESSTYVKQLNSIIKDSQTTLKQLELVLDLNSRGGGPYADSAAESINAVQTKLLHQKTVIEAFLDLVRHGDKPSRRRGPSLDTIKGKVDAIGRRLFRRDSNKSSTGDDKLWRKFKAELIKEGFSSKVLDEHEDVLRAYIQEMQSVPSMKDGVPPTVQGLLELDGTSVPAPAALHARHMTFPLDHGKTPASTKTDRLRPDQSSHPALAQELSYDPRSWASPGEAGSIVDSFTLISTRDLLLMDSLSSDVAGLHLNSSPTQADAPSFQPIMSGALPLPEIRLPQPTAPRDIPQSKHLGVEGAAPHVYGSSAPPAYGGASMPRLAPDSFGRDIPMHAEWTKINRSLVSPEALHRVGVRYEARPGYVAVLGRLTLDQVTQYARLSAECRAARRGVPPMTKHHSYDVTRHERTSSESSPDENFENDKDSDRSDMSDADDEKASGKKGAKSYPVIVNPPEKSKASPSSTVMPKPILKNKNPNHVRFDPEPYEVAARQDKDSRESRDSASRKSRDRDEKDRDDHHRRREDREKRRRDSDPTHDDKNRRDRDRDRDRDREHDGHRSHHHDRDRRDDRRRERSAKKDPWAEALGVVGIGGAAASLLGVLAEAAMGG</sequence>
<feature type="compositionally biased region" description="Basic and acidic residues" evidence="1">
    <location>
        <begin position="555"/>
        <end position="621"/>
    </location>
</feature>
<dbReference type="Pfam" id="PF26118">
    <property type="entry name" value="DUF8035"/>
    <property type="match status" value="1"/>
</dbReference>